<proteinExistence type="predicted"/>
<name>B9TMV9_RICCO</name>
<feature type="region of interest" description="Disordered" evidence="1">
    <location>
        <begin position="18"/>
        <end position="59"/>
    </location>
</feature>
<feature type="non-terminal residue" evidence="2">
    <location>
        <position position="298"/>
    </location>
</feature>
<gene>
    <name evidence="2" type="ORF">RCOM_2092370</name>
</gene>
<sequence>VLAIEWLRTLYRCPHPRSAQTRDVRRQDRIGPGMGGSRLSVFGPGAGSPRVDGGGDARERNPCVGRGICGSIGGVWRKGPGRIDDRDRRHECDQSHGNQLPVETARKGLGPGRQGLRRDERRRLAWRSPQGQGQFARHPGGNRVDKGAYLRRQERSLRVDQRDLHLGADYAGQHLHERAAVQVRCHETVREERDAQPADGGVAQQADVVREECALDSQPGARNQGPVKLRQLAAGEAEQTAVRAEIALRPGRAVFGEVGRRRHGDHRIAQERARDEAGLDLAAGTQREVIAVVEDVDV</sequence>
<protein>
    <submittedName>
        <fullName evidence="2">Uncharacterized protein</fullName>
    </submittedName>
</protein>
<feature type="region of interest" description="Disordered" evidence="1">
    <location>
        <begin position="80"/>
        <end position="118"/>
    </location>
</feature>
<feature type="compositionally biased region" description="Basic and acidic residues" evidence="1">
    <location>
        <begin position="20"/>
        <end position="29"/>
    </location>
</feature>
<dbReference type="Proteomes" id="UP000008311">
    <property type="component" value="Unassembled WGS sequence"/>
</dbReference>
<reference evidence="3" key="1">
    <citation type="journal article" date="2010" name="Nat. Biotechnol.">
        <title>Draft genome sequence of the oilseed species Ricinus communis.</title>
        <authorList>
            <person name="Chan A.P."/>
            <person name="Crabtree J."/>
            <person name="Zhao Q."/>
            <person name="Lorenzi H."/>
            <person name="Orvis J."/>
            <person name="Puiu D."/>
            <person name="Melake-Berhan A."/>
            <person name="Jones K.M."/>
            <person name="Redman J."/>
            <person name="Chen G."/>
            <person name="Cahoon E.B."/>
            <person name="Gedil M."/>
            <person name="Stanke M."/>
            <person name="Haas B.J."/>
            <person name="Wortman J.R."/>
            <person name="Fraser-Liggett C.M."/>
            <person name="Ravel J."/>
            <person name="Rabinowicz P.D."/>
        </authorList>
    </citation>
    <scope>NUCLEOTIDE SEQUENCE [LARGE SCALE GENOMIC DNA]</scope>
    <source>
        <strain evidence="3">cv. Hale</strain>
    </source>
</reference>
<feature type="non-terminal residue" evidence="2">
    <location>
        <position position="1"/>
    </location>
</feature>
<feature type="compositionally biased region" description="Basic and acidic residues" evidence="1">
    <location>
        <begin position="81"/>
        <end position="94"/>
    </location>
</feature>
<dbReference type="EMBL" id="EQ990349">
    <property type="protein sequence ID" value="EEF22805.1"/>
    <property type="molecule type" value="Genomic_DNA"/>
</dbReference>
<evidence type="ECO:0000313" key="2">
    <source>
        <dbReference type="EMBL" id="EEF22805.1"/>
    </source>
</evidence>
<evidence type="ECO:0000256" key="1">
    <source>
        <dbReference type="SAM" id="MobiDB-lite"/>
    </source>
</evidence>
<organism evidence="2 3">
    <name type="scientific">Ricinus communis</name>
    <name type="common">Castor bean</name>
    <dbReference type="NCBI Taxonomy" id="3988"/>
    <lineage>
        <taxon>Eukaryota</taxon>
        <taxon>Viridiplantae</taxon>
        <taxon>Streptophyta</taxon>
        <taxon>Embryophyta</taxon>
        <taxon>Tracheophyta</taxon>
        <taxon>Spermatophyta</taxon>
        <taxon>Magnoliopsida</taxon>
        <taxon>eudicotyledons</taxon>
        <taxon>Gunneridae</taxon>
        <taxon>Pentapetalae</taxon>
        <taxon>rosids</taxon>
        <taxon>fabids</taxon>
        <taxon>Malpighiales</taxon>
        <taxon>Euphorbiaceae</taxon>
        <taxon>Acalyphoideae</taxon>
        <taxon>Acalypheae</taxon>
        <taxon>Ricinus</taxon>
    </lineage>
</organism>
<accession>B9TMV9</accession>
<keyword evidence="3" id="KW-1185">Reference proteome</keyword>
<dbReference type="InParanoid" id="B9TMV9"/>
<dbReference type="AlphaFoldDB" id="B9TMV9"/>
<evidence type="ECO:0000313" key="3">
    <source>
        <dbReference type="Proteomes" id="UP000008311"/>
    </source>
</evidence>